<dbReference type="InterPro" id="IPR036444">
    <property type="entry name" value="PLipase_A2_dom_sf"/>
</dbReference>
<protein>
    <submittedName>
        <fullName evidence="11">Uncharacterized protein</fullName>
    </submittedName>
</protein>
<evidence type="ECO:0000313" key="11">
    <source>
        <dbReference type="EMBL" id="KAL2501129.1"/>
    </source>
</evidence>
<keyword evidence="3" id="KW-0813">Transport</keyword>
<dbReference type="GO" id="GO:0045259">
    <property type="term" value="C:proton-transporting ATP synthase complex"/>
    <property type="evidence" value="ECO:0007669"/>
    <property type="project" value="UniProtKB-KW"/>
</dbReference>
<organism evidence="11 12">
    <name type="scientific">Forsythia ovata</name>
    <dbReference type="NCBI Taxonomy" id="205694"/>
    <lineage>
        <taxon>Eukaryota</taxon>
        <taxon>Viridiplantae</taxon>
        <taxon>Streptophyta</taxon>
        <taxon>Embryophyta</taxon>
        <taxon>Tracheophyta</taxon>
        <taxon>Spermatophyta</taxon>
        <taxon>Magnoliopsida</taxon>
        <taxon>eudicotyledons</taxon>
        <taxon>Gunneridae</taxon>
        <taxon>Pentapetalae</taxon>
        <taxon>asterids</taxon>
        <taxon>lamiids</taxon>
        <taxon>Lamiales</taxon>
        <taxon>Oleaceae</taxon>
        <taxon>Forsythieae</taxon>
        <taxon>Forsythia</taxon>
    </lineage>
</organism>
<evidence type="ECO:0000256" key="1">
    <source>
        <dbReference type="ARBA" id="ARBA00004325"/>
    </source>
</evidence>
<dbReference type="EMBL" id="JBFOLJ010000010">
    <property type="protein sequence ID" value="KAL2501129.1"/>
    <property type="molecule type" value="Genomic_DNA"/>
</dbReference>
<evidence type="ECO:0000256" key="3">
    <source>
        <dbReference type="ARBA" id="ARBA00022448"/>
    </source>
</evidence>
<evidence type="ECO:0000256" key="6">
    <source>
        <dbReference type="ARBA" id="ARBA00023065"/>
    </source>
</evidence>
<proteinExistence type="inferred from homology"/>
<dbReference type="GO" id="GO:0006754">
    <property type="term" value="P:ATP biosynthetic process"/>
    <property type="evidence" value="ECO:0007669"/>
    <property type="project" value="UniProtKB-KW"/>
</dbReference>
<evidence type="ECO:0000256" key="4">
    <source>
        <dbReference type="ARBA" id="ARBA00022547"/>
    </source>
</evidence>
<sequence length="279" mass="31093">MTGRQTRSGTRITATTAESEIVARDDQLPPLPYFTQTQFNSLETKIETLMAFLHNQTQKAVELAPNSSKNHNGPPHLVEHQNTPPGVQPTGMGQGFSPLSNPHNLWPKHGTTYYKQLLEQNKQYIQEPPTVEKCNELAKKLLYLRLVRLISVGIRFGEYCGVGWTECPREKPCDDLDTGSKIHDKCVEKNGDEVVASGDEAFGNEGTGEFSSGVDGSQVTAIANQGCPSLRSQFVAKHGTTYYKQLLEQNKQYIQEPPIVAKCNELAKKLLYTRLARME</sequence>
<keyword evidence="4" id="KW-0138">CF(0)</keyword>
<dbReference type="AlphaFoldDB" id="A0ABD1SN27"/>
<keyword evidence="5" id="KW-0375">Hydrogen ion transport</keyword>
<dbReference type="SUPFAM" id="SSF48619">
    <property type="entry name" value="Phospholipase A2, PLA2"/>
    <property type="match status" value="1"/>
</dbReference>
<dbReference type="Proteomes" id="UP001604277">
    <property type="component" value="Unassembled WGS sequence"/>
</dbReference>
<evidence type="ECO:0000256" key="5">
    <source>
        <dbReference type="ARBA" id="ARBA00022781"/>
    </source>
</evidence>
<evidence type="ECO:0000256" key="10">
    <source>
        <dbReference type="SAM" id="MobiDB-lite"/>
    </source>
</evidence>
<comment type="subcellular location">
    <subcellularLocation>
        <location evidence="1">Mitochondrion membrane</location>
    </subcellularLocation>
</comment>
<accession>A0ABD1SN27</accession>
<dbReference type="Gene3D" id="1.20.90.10">
    <property type="entry name" value="Phospholipase A2 domain"/>
    <property type="match status" value="1"/>
</dbReference>
<evidence type="ECO:0000256" key="7">
    <source>
        <dbReference type="ARBA" id="ARBA00023128"/>
    </source>
</evidence>
<feature type="region of interest" description="Disordered" evidence="10">
    <location>
        <begin position="65"/>
        <end position="100"/>
    </location>
</feature>
<keyword evidence="6" id="KW-0406">Ion transport</keyword>
<gene>
    <name evidence="11" type="ORF">Fot_34977</name>
</gene>
<keyword evidence="12" id="KW-1185">Reference proteome</keyword>
<keyword evidence="8" id="KW-0472">Membrane</keyword>
<comment type="caution">
    <text evidence="11">The sequence shown here is derived from an EMBL/GenBank/DDBJ whole genome shotgun (WGS) entry which is preliminary data.</text>
</comment>
<dbReference type="GO" id="GO:0031966">
    <property type="term" value="C:mitochondrial membrane"/>
    <property type="evidence" value="ECO:0007669"/>
    <property type="project" value="UniProtKB-SubCell"/>
</dbReference>
<dbReference type="GO" id="GO:1902600">
    <property type="term" value="P:proton transmembrane transport"/>
    <property type="evidence" value="ECO:0007669"/>
    <property type="project" value="UniProtKB-KW"/>
</dbReference>
<reference evidence="12" key="1">
    <citation type="submission" date="2024-07" db="EMBL/GenBank/DDBJ databases">
        <title>Two chromosome-level genome assemblies of Korean endemic species Abeliophyllum distichum and Forsythia ovata (Oleaceae).</title>
        <authorList>
            <person name="Jang H."/>
        </authorList>
    </citation>
    <scope>NUCLEOTIDE SEQUENCE [LARGE SCALE GENOMIC DNA]</scope>
</reference>
<evidence type="ECO:0000256" key="9">
    <source>
        <dbReference type="ARBA" id="ARBA00023310"/>
    </source>
</evidence>
<evidence type="ECO:0000256" key="8">
    <source>
        <dbReference type="ARBA" id="ARBA00023136"/>
    </source>
</evidence>
<comment type="similarity">
    <text evidence="2">Belongs to the ATPase g subunit family.</text>
</comment>
<dbReference type="PANTHER" id="PTHR12386">
    <property type="entry name" value="ATP SYNTHASE SUBUNIT"/>
    <property type="match status" value="1"/>
</dbReference>
<evidence type="ECO:0000256" key="2">
    <source>
        <dbReference type="ARBA" id="ARBA00005699"/>
    </source>
</evidence>
<evidence type="ECO:0000313" key="12">
    <source>
        <dbReference type="Proteomes" id="UP001604277"/>
    </source>
</evidence>
<dbReference type="InterPro" id="IPR006808">
    <property type="entry name" value="ATP_synth_F0_gsu_mt"/>
</dbReference>
<keyword evidence="9" id="KW-0066">ATP synthesis</keyword>
<name>A0ABD1SN27_9LAMI</name>
<keyword evidence="7" id="KW-0496">Mitochondrion</keyword>